<dbReference type="GO" id="GO:0042545">
    <property type="term" value="P:cell wall modification"/>
    <property type="evidence" value="ECO:0007669"/>
    <property type="project" value="InterPro"/>
</dbReference>
<evidence type="ECO:0000256" key="2">
    <source>
        <dbReference type="ARBA" id="ARBA00005184"/>
    </source>
</evidence>
<dbReference type="EMBL" id="BAABME010011110">
    <property type="protein sequence ID" value="GAA0183252.1"/>
    <property type="molecule type" value="Genomic_DNA"/>
</dbReference>
<evidence type="ECO:0000313" key="13">
    <source>
        <dbReference type="EMBL" id="GAA0183252.1"/>
    </source>
</evidence>
<dbReference type="AlphaFoldDB" id="A0AAV3RS87"/>
<evidence type="ECO:0000313" key="14">
    <source>
        <dbReference type="Proteomes" id="UP001454036"/>
    </source>
</evidence>
<feature type="transmembrane region" description="Helical" evidence="11">
    <location>
        <begin position="6"/>
        <end position="24"/>
    </location>
</feature>
<comment type="caution">
    <text evidence="13">The sequence shown here is derived from an EMBL/GenBank/DDBJ whole genome shotgun (WGS) entry which is preliminary data.</text>
</comment>
<evidence type="ECO:0000256" key="10">
    <source>
        <dbReference type="ARBA" id="ARBA00047928"/>
    </source>
</evidence>
<comment type="pathway">
    <text evidence="2">Glycan metabolism; pectin degradation; 2-dehydro-3-deoxy-D-gluconate from pectin: step 1/5.</text>
</comment>
<evidence type="ECO:0000256" key="6">
    <source>
        <dbReference type="ARBA" id="ARBA00022525"/>
    </source>
</evidence>
<evidence type="ECO:0000259" key="12">
    <source>
        <dbReference type="Pfam" id="PF01095"/>
    </source>
</evidence>
<dbReference type="GO" id="GO:0045490">
    <property type="term" value="P:pectin catabolic process"/>
    <property type="evidence" value="ECO:0007669"/>
    <property type="project" value="TreeGrafter"/>
</dbReference>
<evidence type="ECO:0000256" key="7">
    <source>
        <dbReference type="ARBA" id="ARBA00022729"/>
    </source>
</evidence>
<evidence type="ECO:0000256" key="11">
    <source>
        <dbReference type="SAM" id="Phobius"/>
    </source>
</evidence>
<keyword evidence="5" id="KW-0134">Cell wall</keyword>
<comment type="subcellular location">
    <subcellularLocation>
        <location evidence="1">Secreted</location>
        <location evidence="1">Cell wall</location>
    </subcellularLocation>
</comment>
<evidence type="ECO:0000256" key="1">
    <source>
        <dbReference type="ARBA" id="ARBA00004191"/>
    </source>
</evidence>
<keyword evidence="7" id="KW-0732">Signal</keyword>
<comment type="catalytic activity">
    <reaction evidence="10">
        <text>[(1-&gt;4)-alpha-D-galacturonosyl methyl ester](n) + n H2O = [(1-&gt;4)-alpha-D-galacturonosyl](n) + n methanol + n H(+)</text>
        <dbReference type="Rhea" id="RHEA:22380"/>
        <dbReference type="Rhea" id="RHEA-COMP:14570"/>
        <dbReference type="Rhea" id="RHEA-COMP:14573"/>
        <dbReference type="ChEBI" id="CHEBI:15377"/>
        <dbReference type="ChEBI" id="CHEBI:15378"/>
        <dbReference type="ChEBI" id="CHEBI:17790"/>
        <dbReference type="ChEBI" id="CHEBI:140522"/>
        <dbReference type="ChEBI" id="CHEBI:140523"/>
        <dbReference type="EC" id="3.1.1.11"/>
    </reaction>
</comment>
<keyword evidence="11" id="KW-1133">Transmembrane helix</keyword>
<keyword evidence="11" id="KW-0812">Transmembrane</keyword>
<evidence type="ECO:0000256" key="8">
    <source>
        <dbReference type="ARBA" id="ARBA00022801"/>
    </source>
</evidence>
<dbReference type="PANTHER" id="PTHR31321">
    <property type="entry name" value="ACYL-COA THIOESTER HYDROLASE YBHC-RELATED"/>
    <property type="match status" value="1"/>
</dbReference>
<proteinExistence type="inferred from homology"/>
<evidence type="ECO:0000256" key="4">
    <source>
        <dbReference type="ARBA" id="ARBA00013229"/>
    </source>
</evidence>
<dbReference type="Proteomes" id="UP001454036">
    <property type="component" value="Unassembled WGS sequence"/>
</dbReference>
<keyword evidence="6" id="KW-0964">Secreted</keyword>
<dbReference type="InterPro" id="IPR012334">
    <property type="entry name" value="Pectin_lyas_fold"/>
</dbReference>
<sequence>MAFITHFPASIINLIFILTISNIVSPMLGSLQTSGGATGGDDNGFEKWISWHVQYYHSRKSSINNYLSNDSMLMNDGKREEDKRNGGSIDEVLEIAEKNKSRIIVSQDGTADVKTIKEAIERIPWNNKFRVIVEIKPGTYWEQIIIPKIKPFITFEGSANNLGEPAVAIKGNASVSGSRKTFDTATVAIDSDYFRATNVKFENTFEHEEGSKGSQAVALRISGTKASFLNCSFYGYQDTLYDHRGLHYFNNCFIQGSVDFICGYGKSLYENCIIKSVAKNEASVTAQRRSVPNNESGFSFKNCKVTGSGHAFLGRAWGTYSRVVFSYTFMDQLVLPEGWNDWGDKERQSKVYYGEYKCSGAGANMSKRVTWARRLTDEEATPFLGTYFINGDSWLLNKPPHI</sequence>
<reference evidence="13 14" key="1">
    <citation type="submission" date="2024-01" db="EMBL/GenBank/DDBJ databases">
        <title>The complete chloroplast genome sequence of Lithospermum erythrorhizon: insights into the phylogenetic relationship among Boraginaceae species and the maternal lineages of purple gromwells.</title>
        <authorList>
            <person name="Okada T."/>
            <person name="Watanabe K."/>
        </authorList>
    </citation>
    <scope>NUCLEOTIDE SEQUENCE [LARGE SCALE GENOMIC DNA]</scope>
</reference>
<organism evidence="13 14">
    <name type="scientific">Lithospermum erythrorhizon</name>
    <name type="common">Purple gromwell</name>
    <name type="synonym">Lithospermum officinale var. erythrorhizon</name>
    <dbReference type="NCBI Taxonomy" id="34254"/>
    <lineage>
        <taxon>Eukaryota</taxon>
        <taxon>Viridiplantae</taxon>
        <taxon>Streptophyta</taxon>
        <taxon>Embryophyta</taxon>
        <taxon>Tracheophyta</taxon>
        <taxon>Spermatophyta</taxon>
        <taxon>Magnoliopsida</taxon>
        <taxon>eudicotyledons</taxon>
        <taxon>Gunneridae</taxon>
        <taxon>Pentapetalae</taxon>
        <taxon>asterids</taxon>
        <taxon>lamiids</taxon>
        <taxon>Boraginales</taxon>
        <taxon>Boraginaceae</taxon>
        <taxon>Boraginoideae</taxon>
        <taxon>Lithospermeae</taxon>
        <taxon>Lithospermum</taxon>
    </lineage>
</organism>
<dbReference type="InterPro" id="IPR011050">
    <property type="entry name" value="Pectin_lyase_fold/virulence"/>
</dbReference>
<evidence type="ECO:0000256" key="9">
    <source>
        <dbReference type="ARBA" id="ARBA00023085"/>
    </source>
</evidence>
<keyword evidence="8 13" id="KW-0378">Hydrolase</keyword>
<dbReference type="EC" id="3.1.1.11" evidence="4"/>
<evidence type="ECO:0000256" key="3">
    <source>
        <dbReference type="ARBA" id="ARBA00008891"/>
    </source>
</evidence>
<dbReference type="GO" id="GO:0030599">
    <property type="term" value="F:pectinesterase activity"/>
    <property type="evidence" value="ECO:0007669"/>
    <property type="project" value="UniProtKB-EC"/>
</dbReference>
<comment type="similarity">
    <text evidence="3">Belongs to the pectinesterase family.</text>
</comment>
<evidence type="ECO:0000256" key="5">
    <source>
        <dbReference type="ARBA" id="ARBA00022512"/>
    </source>
</evidence>
<keyword evidence="9" id="KW-0063">Aspartyl esterase</keyword>
<dbReference type="Pfam" id="PF01095">
    <property type="entry name" value="Pectinesterase"/>
    <property type="match status" value="1"/>
</dbReference>
<keyword evidence="14" id="KW-1185">Reference proteome</keyword>
<dbReference type="FunFam" id="2.160.20.10:FF:000008">
    <property type="entry name" value="Pectinesterase"/>
    <property type="match status" value="1"/>
</dbReference>
<dbReference type="InterPro" id="IPR000070">
    <property type="entry name" value="Pectinesterase_cat"/>
</dbReference>
<name>A0AAV3RS87_LITER</name>
<dbReference type="PANTHER" id="PTHR31321:SF81">
    <property type="entry name" value="PECTINESTERASE"/>
    <property type="match status" value="1"/>
</dbReference>
<gene>
    <name evidence="13" type="ORF">LIER_30702</name>
</gene>
<dbReference type="Gene3D" id="2.160.20.10">
    <property type="entry name" value="Single-stranded right-handed beta-helix, Pectin lyase-like"/>
    <property type="match status" value="1"/>
</dbReference>
<keyword evidence="11" id="KW-0472">Membrane</keyword>
<accession>A0AAV3RS87</accession>
<feature type="domain" description="Pectinesterase catalytic" evidence="12">
    <location>
        <begin position="103"/>
        <end position="392"/>
    </location>
</feature>
<protein>
    <recommendedName>
        <fullName evidence="4">pectinesterase</fullName>
        <ecNumber evidence="4">3.1.1.11</ecNumber>
    </recommendedName>
</protein>
<dbReference type="SUPFAM" id="SSF51126">
    <property type="entry name" value="Pectin lyase-like"/>
    <property type="match status" value="1"/>
</dbReference>